<feature type="chain" id="PRO_5018769232" evidence="2">
    <location>
        <begin position="25"/>
        <end position="376"/>
    </location>
</feature>
<evidence type="ECO:0000256" key="1">
    <source>
        <dbReference type="ARBA" id="ARBA00005662"/>
    </source>
</evidence>
<gene>
    <name evidence="4" type="ORF">EHV08_07490</name>
</gene>
<proteinExistence type="inferred from homology"/>
<dbReference type="EMBL" id="RYYU01000001">
    <property type="protein sequence ID" value="RUL59618.1"/>
    <property type="molecule type" value="Genomic_DNA"/>
</dbReference>
<dbReference type="PANTHER" id="PTHR33393:SF12">
    <property type="entry name" value="CAPSULE BIOSYNTHESIS PROTEIN CAPA"/>
    <property type="match status" value="1"/>
</dbReference>
<comment type="caution">
    <text evidence="4">The sequence shown here is derived from an EMBL/GenBank/DDBJ whole genome shotgun (WGS) entry which is preliminary data.</text>
</comment>
<feature type="domain" description="Capsule synthesis protein CapA" evidence="3">
    <location>
        <begin position="44"/>
        <end position="289"/>
    </location>
</feature>
<keyword evidence="5" id="KW-1185">Reference proteome</keyword>
<comment type="similarity">
    <text evidence="1">Belongs to the CapA family.</text>
</comment>
<sequence length="376" mass="41885">MKKFLSTTLFGAMLIMACACTTNARPNAMNGQTPDEDSAEYTLSILVAGDLMQHQGQINAASNGNGTYSYEETFRYVKEEVSSADLAIANFEVTLGGQPYKGYPCFSAPDEYLAATIDAGFDVLLTANNHCLDSRQKGLERTIDMMNKAGVPHLGTYKNKAARDKDYPLLVEKNGFRVVLLNFTYGTNGLKVQAPNVVNYMDTTEIARDIKKAKSMNPDIIIAMPHWGIEYVLQPNQQQRDIAAWLLRKGVDHVIGAHPHVLQPMELLNKEKRGGNLVAYSLGNYVSNMAKTNTDGGAMVRLDFKKRGRVVTLEDCGYSFVWVSRPAISGHKNFRIYPIHVPDSMLNATERAKRNLFYNNMKALYDKYNKGVGELK</sequence>
<dbReference type="PANTHER" id="PTHR33393">
    <property type="entry name" value="POLYGLUTAMINE SYNTHESIS ACCESSORY PROTEIN RV0574C-RELATED"/>
    <property type="match status" value="1"/>
</dbReference>
<dbReference type="CDD" id="cd07381">
    <property type="entry name" value="MPP_CapA"/>
    <property type="match status" value="1"/>
</dbReference>
<evidence type="ECO:0000256" key="2">
    <source>
        <dbReference type="SAM" id="SignalP"/>
    </source>
</evidence>
<dbReference type="SMART" id="SM00854">
    <property type="entry name" value="PGA_cap"/>
    <property type="match status" value="1"/>
</dbReference>
<reference evidence="4 5" key="1">
    <citation type="submission" date="2018-12" db="EMBL/GenBank/DDBJ databases">
        <title>Genome sequencing of Prevotella sp. KCOM 3155 (= JS262).</title>
        <authorList>
            <person name="Kook J.-K."/>
            <person name="Park S.-N."/>
            <person name="Lim Y.K."/>
        </authorList>
    </citation>
    <scope>NUCLEOTIDE SEQUENCE [LARGE SCALE GENOMIC DNA]</scope>
    <source>
        <strain evidence="4 5">KCOM 3155</strain>
    </source>
</reference>
<dbReference type="RefSeq" id="WP_126678725.1">
    <property type="nucleotide sequence ID" value="NZ_RYYU01000001.1"/>
</dbReference>
<evidence type="ECO:0000313" key="4">
    <source>
        <dbReference type="EMBL" id="RUL59618.1"/>
    </source>
</evidence>
<dbReference type="InterPro" id="IPR029052">
    <property type="entry name" value="Metallo-depent_PP-like"/>
</dbReference>
<feature type="signal peptide" evidence="2">
    <location>
        <begin position="1"/>
        <end position="24"/>
    </location>
</feature>
<name>A0A3S0PCP0_9BACT</name>
<organism evidence="4 5">
    <name type="scientific">Prevotella koreensis</name>
    <dbReference type="NCBI Taxonomy" id="2490854"/>
    <lineage>
        <taxon>Bacteria</taxon>
        <taxon>Pseudomonadati</taxon>
        <taxon>Bacteroidota</taxon>
        <taxon>Bacteroidia</taxon>
        <taxon>Bacteroidales</taxon>
        <taxon>Prevotellaceae</taxon>
        <taxon>Prevotella</taxon>
    </lineage>
</organism>
<dbReference type="InterPro" id="IPR019079">
    <property type="entry name" value="Capsule_synth_CapA"/>
</dbReference>
<evidence type="ECO:0000313" key="5">
    <source>
        <dbReference type="Proteomes" id="UP000278983"/>
    </source>
</evidence>
<dbReference type="AlphaFoldDB" id="A0A3S0PCP0"/>
<dbReference type="Proteomes" id="UP000278983">
    <property type="component" value="Unassembled WGS sequence"/>
</dbReference>
<protein>
    <submittedName>
        <fullName evidence="4">CapA family protein</fullName>
    </submittedName>
</protein>
<evidence type="ECO:0000259" key="3">
    <source>
        <dbReference type="SMART" id="SM00854"/>
    </source>
</evidence>
<dbReference type="OrthoDB" id="9810906at2"/>
<dbReference type="Pfam" id="PF09587">
    <property type="entry name" value="PGA_cap"/>
    <property type="match status" value="1"/>
</dbReference>
<accession>A0A3S0PCP0</accession>
<dbReference type="Gene3D" id="3.60.21.10">
    <property type="match status" value="1"/>
</dbReference>
<dbReference type="InterPro" id="IPR052169">
    <property type="entry name" value="CW_Biosynth-Accessory"/>
</dbReference>
<dbReference type="SUPFAM" id="SSF56300">
    <property type="entry name" value="Metallo-dependent phosphatases"/>
    <property type="match status" value="1"/>
</dbReference>
<dbReference type="PROSITE" id="PS51257">
    <property type="entry name" value="PROKAR_LIPOPROTEIN"/>
    <property type="match status" value="1"/>
</dbReference>
<keyword evidence="2" id="KW-0732">Signal</keyword>